<evidence type="ECO:0000313" key="2">
    <source>
        <dbReference type="Proteomes" id="UP000571554"/>
    </source>
</evidence>
<protein>
    <submittedName>
        <fullName evidence="1">Putative ATPase</fullName>
    </submittedName>
</protein>
<dbReference type="EMBL" id="JACHBW010000030">
    <property type="protein sequence ID" value="MBB6106704.1"/>
    <property type="molecule type" value="Genomic_DNA"/>
</dbReference>
<organism evidence="1 2">
    <name type="scientific">Paraburkholderia bannensis</name>
    <dbReference type="NCBI Taxonomy" id="765414"/>
    <lineage>
        <taxon>Bacteria</taxon>
        <taxon>Pseudomonadati</taxon>
        <taxon>Pseudomonadota</taxon>
        <taxon>Betaproteobacteria</taxon>
        <taxon>Burkholderiales</taxon>
        <taxon>Burkholderiaceae</taxon>
        <taxon>Paraburkholderia</taxon>
    </lineage>
</organism>
<dbReference type="PANTHER" id="PTHR47691">
    <property type="entry name" value="REGULATOR-RELATED"/>
    <property type="match status" value="1"/>
</dbReference>
<sequence length="319" mass="34655">MATSVAALSGKCILVVLDNAGHVVDAVAPIVETLVTKIGPLYVLVTSRVSLRVMPETIYRVEPLDVPPPGSTVTEILRCSAVTLSYSAARDFEEIWTLSERTCISSARSTGCGTSRSPPRSWRPSLFARPFCFTNGRLPDRFTGPSILRAVFDWSFSTLSPCNRLLFRRLAMFRGTFTFDAMCAVVCDESYAVVDAINGITDLVAKSLVNFEPDGPARKYRLSQTTRANAFEKLNAEGEHAPIAVRHTSYLAYFSRPRPNNGTPRKLDQGADPQQWFDNALATTGAIAAACCTAPNAPKPEGWLGAADCVLSPPRSCVQ</sequence>
<name>A0A7W9U493_9BURK</name>
<reference evidence="1 2" key="1">
    <citation type="submission" date="2020-08" db="EMBL/GenBank/DDBJ databases">
        <title>Above-ground endophytic microbial communities from plants in different locations in the United States.</title>
        <authorList>
            <person name="Frank C."/>
        </authorList>
    </citation>
    <scope>NUCLEOTIDE SEQUENCE [LARGE SCALE GENOMIC DNA]</scope>
    <source>
        <strain evidence="1 2">WP4_2_2</strain>
    </source>
</reference>
<keyword evidence="2" id="KW-1185">Reference proteome</keyword>
<dbReference type="RefSeq" id="WP_183732321.1">
    <property type="nucleotide sequence ID" value="NZ_JACHBW010000030.1"/>
</dbReference>
<comment type="caution">
    <text evidence="1">The sequence shown here is derived from an EMBL/GenBank/DDBJ whole genome shotgun (WGS) entry which is preliminary data.</text>
</comment>
<dbReference type="PANTHER" id="PTHR47691:SF3">
    <property type="entry name" value="HTH-TYPE TRANSCRIPTIONAL REGULATOR RV0890C-RELATED"/>
    <property type="match status" value="1"/>
</dbReference>
<gene>
    <name evidence="1" type="ORF">F4827_006580</name>
</gene>
<dbReference type="AlphaFoldDB" id="A0A7W9U493"/>
<accession>A0A7W9U493</accession>
<dbReference type="Proteomes" id="UP000571554">
    <property type="component" value="Unassembled WGS sequence"/>
</dbReference>
<evidence type="ECO:0000313" key="1">
    <source>
        <dbReference type="EMBL" id="MBB6106704.1"/>
    </source>
</evidence>
<proteinExistence type="predicted"/>